<feature type="compositionally biased region" description="Basic and acidic residues" evidence="1">
    <location>
        <begin position="30"/>
        <end position="73"/>
    </location>
</feature>
<gene>
    <name evidence="2" type="ORF">HYALB_00007472</name>
</gene>
<dbReference type="AlphaFoldDB" id="A0A9N9LH50"/>
<feature type="region of interest" description="Disordered" evidence="1">
    <location>
        <begin position="1"/>
        <end position="95"/>
    </location>
</feature>
<evidence type="ECO:0000313" key="2">
    <source>
        <dbReference type="EMBL" id="CAG8973943.1"/>
    </source>
</evidence>
<organism evidence="2 3">
    <name type="scientific">Hymenoscyphus albidus</name>
    <dbReference type="NCBI Taxonomy" id="595503"/>
    <lineage>
        <taxon>Eukaryota</taxon>
        <taxon>Fungi</taxon>
        <taxon>Dikarya</taxon>
        <taxon>Ascomycota</taxon>
        <taxon>Pezizomycotina</taxon>
        <taxon>Leotiomycetes</taxon>
        <taxon>Helotiales</taxon>
        <taxon>Helotiaceae</taxon>
        <taxon>Hymenoscyphus</taxon>
    </lineage>
</organism>
<feature type="compositionally biased region" description="Basic and acidic residues" evidence="1">
    <location>
        <begin position="244"/>
        <end position="253"/>
    </location>
</feature>
<dbReference type="Proteomes" id="UP000701801">
    <property type="component" value="Unassembled WGS sequence"/>
</dbReference>
<dbReference type="EMBL" id="CAJVRM010000084">
    <property type="protein sequence ID" value="CAG8973943.1"/>
    <property type="molecule type" value="Genomic_DNA"/>
</dbReference>
<comment type="caution">
    <text evidence="2">The sequence shown here is derived from an EMBL/GenBank/DDBJ whole genome shotgun (WGS) entry which is preliminary data.</text>
</comment>
<sequence length="253" mass="28518">MAPSRVLSADSTTTQVGSSGSQTTIMETTNQDKQKDTLKEIEQAPMSRREKQAKWQKRRAEMLALKEQRERDQALSSIPEHPPSSSSAGKFQLQPLLKRKETRRTLFLKRKAEMLRFKQELDKLLPSNRGNPQESSNSLTRDAQRQSSSQSTVSGVPPTIVDRMQAKICQLQARKSELISHLPILQSEIVQLRRTLDVKTLKMHKAGDELAHINQLLANSHVHQNNAHPDRNSTQNSQPSGKVSKSESAREQS</sequence>
<evidence type="ECO:0000313" key="3">
    <source>
        <dbReference type="Proteomes" id="UP000701801"/>
    </source>
</evidence>
<name>A0A9N9LH50_9HELO</name>
<dbReference type="OrthoDB" id="10363293at2759"/>
<feature type="compositionally biased region" description="Polar residues" evidence="1">
    <location>
        <begin position="128"/>
        <end position="154"/>
    </location>
</feature>
<keyword evidence="3" id="KW-1185">Reference proteome</keyword>
<feature type="region of interest" description="Disordered" evidence="1">
    <location>
        <begin position="224"/>
        <end position="253"/>
    </location>
</feature>
<feature type="compositionally biased region" description="Polar residues" evidence="1">
    <location>
        <begin position="224"/>
        <end position="243"/>
    </location>
</feature>
<feature type="compositionally biased region" description="Low complexity" evidence="1">
    <location>
        <begin position="11"/>
        <end position="24"/>
    </location>
</feature>
<accession>A0A9N9LH50</accession>
<proteinExistence type="predicted"/>
<feature type="region of interest" description="Disordered" evidence="1">
    <location>
        <begin position="123"/>
        <end position="158"/>
    </location>
</feature>
<evidence type="ECO:0000256" key="1">
    <source>
        <dbReference type="SAM" id="MobiDB-lite"/>
    </source>
</evidence>
<feature type="compositionally biased region" description="Low complexity" evidence="1">
    <location>
        <begin position="76"/>
        <end position="87"/>
    </location>
</feature>
<reference evidence="2" key="1">
    <citation type="submission" date="2021-07" db="EMBL/GenBank/DDBJ databases">
        <authorList>
            <person name="Durling M."/>
        </authorList>
    </citation>
    <scope>NUCLEOTIDE SEQUENCE</scope>
</reference>
<protein>
    <submittedName>
        <fullName evidence="2">Uncharacterized protein</fullName>
    </submittedName>
</protein>